<feature type="region of interest" description="Disordered" evidence="1">
    <location>
        <begin position="312"/>
        <end position="401"/>
    </location>
</feature>
<feature type="domain" description="DUF3741" evidence="3">
    <location>
        <begin position="78"/>
        <end position="105"/>
    </location>
</feature>
<feature type="compositionally biased region" description="Basic and acidic residues" evidence="1">
    <location>
        <begin position="241"/>
        <end position="250"/>
    </location>
</feature>
<feature type="region of interest" description="Disordered" evidence="1">
    <location>
        <begin position="241"/>
        <end position="263"/>
    </location>
</feature>
<evidence type="ECO:0000313" key="5">
    <source>
        <dbReference type="Proteomes" id="UP001279734"/>
    </source>
</evidence>
<evidence type="ECO:0000256" key="1">
    <source>
        <dbReference type="SAM" id="MobiDB-lite"/>
    </source>
</evidence>
<proteinExistence type="predicted"/>
<protein>
    <recommendedName>
        <fullName evidence="6">DUF4378 domain-containing protein</fullName>
    </recommendedName>
</protein>
<feature type="compositionally biased region" description="Polar residues" evidence="1">
    <location>
        <begin position="252"/>
        <end position="262"/>
    </location>
</feature>
<name>A0AAD3P7G2_NEPGR</name>
<feature type="compositionally biased region" description="Polar residues" evidence="1">
    <location>
        <begin position="382"/>
        <end position="392"/>
    </location>
</feature>
<dbReference type="Proteomes" id="UP001279734">
    <property type="component" value="Unassembled WGS sequence"/>
</dbReference>
<dbReference type="PANTHER" id="PTHR21726:SF29">
    <property type="entry name" value="EXPRESSED PROTEIN"/>
    <property type="match status" value="1"/>
</dbReference>
<feature type="compositionally biased region" description="Polar residues" evidence="1">
    <location>
        <begin position="339"/>
        <end position="350"/>
    </location>
</feature>
<dbReference type="InterPro" id="IPR025486">
    <property type="entry name" value="DUF4378"/>
</dbReference>
<evidence type="ECO:0000259" key="2">
    <source>
        <dbReference type="Pfam" id="PF14309"/>
    </source>
</evidence>
<dbReference type="AlphaFoldDB" id="A0AAD3P7G2"/>
<accession>A0AAD3P7G2</accession>
<dbReference type="Pfam" id="PF14383">
    <property type="entry name" value="VARLMGL"/>
    <property type="match status" value="1"/>
</dbReference>
<feature type="region of interest" description="Disordered" evidence="1">
    <location>
        <begin position="23"/>
        <end position="42"/>
    </location>
</feature>
<keyword evidence="5" id="KW-1185">Reference proteome</keyword>
<organism evidence="4 5">
    <name type="scientific">Nepenthes gracilis</name>
    <name type="common">Slender pitcher plant</name>
    <dbReference type="NCBI Taxonomy" id="150966"/>
    <lineage>
        <taxon>Eukaryota</taxon>
        <taxon>Viridiplantae</taxon>
        <taxon>Streptophyta</taxon>
        <taxon>Embryophyta</taxon>
        <taxon>Tracheophyta</taxon>
        <taxon>Spermatophyta</taxon>
        <taxon>Magnoliopsida</taxon>
        <taxon>eudicotyledons</taxon>
        <taxon>Gunneridae</taxon>
        <taxon>Pentapetalae</taxon>
        <taxon>Caryophyllales</taxon>
        <taxon>Nepenthaceae</taxon>
        <taxon>Nepenthes</taxon>
    </lineage>
</organism>
<evidence type="ECO:0000259" key="3">
    <source>
        <dbReference type="Pfam" id="PF14383"/>
    </source>
</evidence>
<dbReference type="PANTHER" id="PTHR21726">
    <property type="entry name" value="PHOSPHATIDYLINOSITOL N-ACETYLGLUCOSAMINYLTRANSFERASE SUBUNIT P DOWN SYNDROME CRITICAL REGION PROTEIN 5 -RELATED"/>
    <property type="match status" value="1"/>
</dbReference>
<feature type="compositionally biased region" description="Basic and acidic residues" evidence="1">
    <location>
        <begin position="29"/>
        <end position="42"/>
    </location>
</feature>
<reference evidence="4" key="1">
    <citation type="submission" date="2023-05" db="EMBL/GenBank/DDBJ databases">
        <title>Nepenthes gracilis genome sequencing.</title>
        <authorList>
            <person name="Fukushima K."/>
        </authorList>
    </citation>
    <scope>NUCLEOTIDE SEQUENCE</scope>
    <source>
        <strain evidence="4">SING2019-196</strain>
    </source>
</reference>
<dbReference type="Pfam" id="PF14309">
    <property type="entry name" value="DUF4378"/>
    <property type="match status" value="1"/>
</dbReference>
<gene>
    <name evidence="4" type="ORF">Nepgr_001607</name>
</gene>
<feature type="domain" description="DUF4378" evidence="2">
    <location>
        <begin position="759"/>
        <end position="837"/>
    </location>
</feature>
<comment type="caution">
    <text evidence="4">The sequence shown here is derived from an EMBL/GenBank/DDBJ whole genome shotgun (WGS) entry which is preliminary data.</text>
</comment>
<evidence type="ECO:0000313" key="4">
    <source>
        <dbReference type="EMBL" id="GMG99767.1"/>
    </source>
</evidence>
<dbReference type="InterPro" id="IPR032795">
    <property type="entry name" value="DUF3741-assoc"/>
</dbReference>
<sequence length="845" mass="94237">MAAEKKGSKGRFLHLFDWNAKSRKTPFSKKPDLSEGNNQEKENVDNVAITQFQLKEIHANEGTSILKGSGNHSCALPVSGDDGHGNKAPGVVARLMGLDSLPTSSTCEPSSVSVHEPHSLSDFYYPRSGSDFEHDPCNLYHNMPSKLEGFPWKSMDSILNKVHGQPIDRFQTEVLPPKSAKPISITHHKLLSPIRSPVFVPTNDAAYIVEASARIIGSIPRPSSVTRTSFVSSSAPLRVQDRKNRIDASRLSEPSKTPQQSVPVKHMRENFWNRSVNTPLFKPSTVSDMSHLCNLTNKGKFVSLSIQEKSSLHNMQKKEGSASGNSRSLVHKEHKQVKLKQSINSLQSSQKNEHTRNSTNKSSGVVRHKNEQSCISHKVRSASKTSISNLQSRKAKPFDGSAEPRKIVNKVFVNSGNGSKKTVSSTTVTKKIPSLARMRNISRNKGFVSKDVQFDESITDHVLTNKNERYLQRDLSLQSAADRLKNMDVISFTFTSPIKKCGSISHSYCKETKSNGHLGFDSSDLNDKPESKASFLLLEEKLKELTERVVPTQGDSIVEGIDVDSTYSSPDSVSPNNVVSTSSVEDDLWSHKIDPSVASDEIFSKLLITEADRKWKESEGAEEHSSCRTSNCGGRTELDLGHHNASITVYPSSNGSCLSSNSTGDCTYGNEELLLLHSQEVNSCMSTEIFHQREHERNLSDTASSTWIEELGGKHMNTAHSVTDSRNTSNWEYEYVTQILCHAAVNEYELGLRYVEIFCGSHKAWAEWRQLLPKQDWLAAELCKEISYLKSMGSLMLDELLDKDMSTKQRRWLDFASEVLEEVMEIEREIESSLVDELIIDLSMF</sequence>
<evidence type="ECO:0008006" key="6">
    <source>
        <dbReference type="Google" id="ProtNLM"/>
    </source>
</evidence>
<dbReference type="EMBL" id="BSYO01000001">
    <property type="protein sequence ID" value="GMG99767.1"/>
    <property type="molecule type" value="Genomic_DNA"/>
</dbReference>